<name>A0ABT7YDY7_9BACT</name>
<dbReference type="PANTHER" id="PTHR22916:SF3">
    <property type="entry name" value="UDP-GLCNAC:BETAGAL BETA-1,3-N-ACETYLGLUCOSAMINYLTRANSFERASE-LIKE PROTEIN 1"/>
    <property type="match status" value="1"/>
</dbReference>
<evidence type="ECO:0000313" key="2">
    <source>
        <dbReference type="EMBL" id="MDN3204703.1"/>
    </source>
</evidence>
<comment type="caution">
    <text evidence="2">The sequence shown here is derived from an EMBL/GenBank/DDBJ whole genome shotgun (WGS) entry which is preliminary data.</text>
</comment>
<dbReference type="SUPFAM" id="SSF53448">
    <property type="entry name" value="Nucleotide-diphospho-sugar transferases"/>
    <property type="match status" value="1"/>
</dbReference>
<dbReference type="Pfam" id="PF00535">
    <property type="entry name" value="Glycos_transf_2"/>
    <property type="match status" value="1"/>
</dbReference>
<sequence length="298" mass="34960">MITYNHEKYISEAIEGVLMQEVDFAVELLIADDCSTDRTGEIVQSYIKTDPRGSWIKYTRQESNIGMMGNFVWALENCKGKYIALCEGDDYWVDMNKLQTQANFLESHQSYVATYHPAMIYTKNQGIKDDFIAETNFRASKANFYDVLIYGNFIHTATFFFRNNYKPFPSYFLDLEVGDFFLYLYISQFGEFKRLDFQGAVYRFGVGSFSGKSYDSMRKKFKKSLLITANNTSSILVRLFLKMRFNEDKIYPINKVIFQSIQFNNLLSLFNYLDIFNLVKAIIKGIFRIERRRVFPND</sequence>
<keyword evidence="2" id="KW-0808">Transferase</keyword>
<evidence type="ECO:0000259" key="1">
    <source>
        <dbReference type="Pfam" id="PF00535"/>
    </source>
</evidence>
<protein>
    <submittedName>
        <fullName evidence="2">Glycosyltransferase</fullName>
        <ecNumber evidence="2">2.4.-.-</ecNumber>
    </submittedName>
</protein>
<keyword evidence="2" id="KW-0328">Glycosyltransferase</keyword>
<feature type="domain" description="Glycosyltransferase 2-like" evidence="1">
    <location>
        <begin position="1"/>
        <end position="130"/>
    </location>
</feature>
<dbReference type="GO" id="GO:0016757">
    <property type="term" value="F:glycosyltransferase activity"/>
    <property type="evidence" value="ECO:0007669"/>
    <property type="project" value="UniProtKB-KW"/>
</dbReference>
<proteinExistence type="predicted"/>
<dbReference type="PANTHER" id="PTHR22916">
    <property type="entry name" value="GLYCOSYLTRANSFERASE"/>
    <property type="match status" value="1"/>
</dbReference>
<evidence type="ECO:0000313" key="3">
    <source>
        <dbReference type="Proteomes" id="UP001171916"/>
    </source>
</evidence>
<accession>A0ABT7YDY7</accession>
<dbReference type="Proteomes" id="UP001171916">
    <property type="component" value="Unassembled WGS sequence"/>
</dbReference>
<dbReference type="InterPro" id="IPR029044">
    <property type="entry name" value="Nucleotide-diphossugar_trans"/>
</dbReference>
<dbReference type="EC" id="2.4.-.-" evidence="2"/>
<dbReference type="EMBL" id="JAUEPH010000004">
    <property type="protein sequence ID" value="MDN3204703.1"/>
    <property type="molecule type" value="Genomic_DNA"/>
</dbReference>
<dbReference type="InterPro" id="IPR001173">
    <property type="entry name" value="Glyco_trans_2-like"/>
</dbReference>
<dbReference type="RefSeq" id="WP_290000395.1">
    <property type="nucleotide sequence ID" value="NZ_JAUEPH010000004.1"/>
</dbReference>
<organism evidence="2 3">
    <name type="scientific">Algoriphagus sediminis</name>
    <dbReference type="NCBI Taxonomy" id="3057113"/>
    <lineage>
        <taxon>Bacteria</taxon>
        <taxon>Pseudomonadati</taxon>
        <taxon>Bacteroidota</taxon>
        <taxon>Cytophagia</taxon>
        <taxon>Cytophagales</taxon>
        <taxon>Cyclobacteriaceae</taxon>
        <taxon>Algoriphagus</taxon>
    </lineage>
</organism>
<keyword evidence="3" id="KW-1185">Reference proteome</keyword>
<dbReference type="Gene3D" id="3.90.550.10">
    <property type="entry name" value="Spore Coat Polysaccharide Biosynthesis Protein SpsA, Chain A"/>
    <property type="match status" value="1"/>
</dbReference>
<reference evidence="2" key="1">
    <citation type="submission" date="2023-06" db="EMBL/GenBank/DDBJ databases">
        <title>Robiginitalea aurantiacus sp. nov. and Algoriphagus sediminis sp. nov., isolated from coastal sediment.</title>
        <authorList>
            <person name="Zhou Z.Y."/>
            <person name="An J."/>
            <person name="Jia Y.W."/>
            <person name="Du Z.J."/>
        </authorList>
    </citation>
    <scope>NUCLEOTIDE SEQUENCE</scope>
    <source>
        <strain evidence="2">C2-7</strain>
    </source>
</reference>
<gene>
    <name evidence="2" type="ORF">QVH07_11115</name>
</gene>